<dbReference type="Proteomes" id="UP000606115">
    <property type="component" value="Unassembled WGS sequence"/>
</dbReference>
<name>A0ABQ2DMR5_9MICC</name>
<gene>
    <name evidence="1" type="ORF">GCM10007173_17360</name>
</gene>
<evidence type="ECO:0000313" key="2">
    <source>
        <dbReference type="Proteomes" id="UP000606115"/>
    </source>
</evidence>
<dbReference type="EMBL" id="BMKX01000003">
    <property type="protein sequence ID" value="GGJ59144.1"/>
    <property type="molecule type" value="Genomic_DNA"/>
</dbReference>
<organism evidence="1 2">
    <name type="scientific">Glutamicibacter ardleyensis</name>
    <dbReference type="NCBI Taxonomy" id="225894"/>
    <lineage>
        <taxon>Bacteria</taxon>
        <taxon>Bacillati</taxon>
        <taxon>Actinomycetota</taxon>
        <taxon>Actinomycetes</taxon>
        <taxon>Micrococcales</taxon>
        <taxon>Micrococcaceae</taxon>
        <taxon>Glutamicibacter</taxon>
    </lineage>
</organism>
<evidence type="ECO:0000313" key="1">
    <source>
        <dbReference type="EMBL" id="GGJ59144.1"/>
    </source>
</evidence>
<keyword evidence="2" id="KW-1185">Reference proteome</keyword>
<comment type="caution">
    <text evidence="1">The sequence shown here is derived from an EMBL/GenBank/DDBJ whole genome shotgun (WGS) entry which is preliminary data.</text>
</comment>
<protein>
    <recommendedName>
        <fullName evidence="3">Lipoprotein</fullName>
    </recommendedName>
</protein>
<reference evidence="2" key="1">
    <citation type="journal article" date="2019" name="Int. J. Syst. Evol. Microbiol.">
        <title>The Global Catalogue of Microorganisms (GCM) 10K type strain sequencing project: providing services to taxonomists for standard genome sequencing and annotation.</title>
        <authorList>
            <consortium name="The Broad Institute Genomics Platform"/>
            <consortium name="The Broad Institute Genome Sequencing Center for Infectious Disease"/>
            <person name="Wu L."/>
            <person name="Ma J."/>
        </authorList>
    </citation>
    <scope>NUCLEOTIDE SEQUENCE [LARGE SCALE GENOMIC DNA]</scope>
    <source>
        <strain evidence="2">CGMCC 1.3685</strain>
    </source>
</reference>
<evidence type="ECO:0008006" key="3">
    <source>
        <dbReference type="Google" id="ProtNLM"/>
    </source>
</evidence>
<proteinExistence type="predicted"/>
<dbReference type="RefSeq" id="WP_188685108.1">
    <property type="nucleotide sequence ID" value="NZ_BMKX01000003.1"/>
</dbReference>
<accession>A0ABQ2DMR5</accession>
<sequence length="126" mass="14363">MSNLWFEQQEQMTEKQVKALSEADSRAQNICGQDLGRWHVAFEAETRPGRGQDLTAWATDGEYMATQYLDVYGNGPLIVSSIELMHNDADEEHFDEYGDCEHEVQPYQANCGSWECRAPECGRKNP</sequence>
<dbReference type="GeneID" id="303304102"/>